<feature type="region of interest" description="Disordered" evidence="1">
    <location>
        <begin position="70"/>
        <end position="89"/>
    </location>
</feature>
<reference evidence="2 3" key="1">
    <citation type="submission" date="2023-08" db="EMBL/GenBank/DDBJ databases">
        <title>A Necator americanus chromosomal reference genome.</title>
        <authorList>
            <person name="Ilik V."/>
            <person name="Petrzelkova K.J."/>
            <person name="Pardy F."/>
            <person name="Fuh T."/>
            <person name="Niatou-Singa F.S."/>
            <person name="Gouil Q."/>
            <person name="Baker L."/>
            <person name="Ritchie M.E."/>
            <person name="Jex A.R."/>
            <person name="Gazzola D."/>
            <person name="Li H."/>
            <person name="Toshio Fujiwara R."/>
            <person name="Zhan B."/>
            <person name="Aroian R.V."/>
            <person name="Pafco B."/>
            <person name="Schwarz E.M."/>
        </authorList>
    </citation>
    <scope>NUCLEOTIDE SEQUENCE [LARGE SCALE GENOMIC DNA]</scope>
    <source>
        <strain evidence="2 3">Aroian</strain>
        <tissue evidence="2">Whole animal</tissue>
    </source>
</reference>
<keyword evidence="3" id="KW-1185">Reference proteome</keyword>
<dbReference type="EMBL" id="JAVFWL010000002">
    <property type="protein sequence ID" value="KAK6734737.1"/>
    <property type="molecule type" value="Genomic_DNA"/>
</dbReference>
<protein>
    <submittedName>
        <fullName evidence="2">Uncharacterized protein</fullName>
    </submittedName>
</protein>
<evidence type="ECO:0000256" key="1">
    <source>
        <dbReference type="SAM" id="MobiDB-lite"/>
    </source>
</evidence>
<gene>
    <name evidence="2" type="primary">Necator_chrII.g5915</name>
    <name evidence="2" type="ORF">RB195_018122</name>
</gene>
<accession>A0ABR1C8B0</accession>
<evidence type="ECO:0000313" key="3">
    <source>
        <dbReference type="Proteomes" id="UP001303046"/>
    </source>
</evidence>
<evidence type="ECO:0000313" key="2">
    <source>
        <dbReference type="EMBL" id="KAK6734737.1"/>
    </source>
</evidence>
<comment type="caution">
    <text evidence="2">The sequence shown here is derived from an EMBL/GenBank/DDBJ whole genome shotgun (WGS) entry which is preliminary data.</text>
</comment>
<organism evidence="2 3">
    <name type="scientific">Necator americanus</name>
    <name type="common">Human hookworm</name>
    <dbReference type="NCBI Taxonomy" id="51031"/>
    <lineage>
        <taxon>Eukaryota</taxon>
        <taxon>Metazoa</taxon>
        <taxon>Ecdysozoa</taxon>
        <taxon>Nematoda</taxon>
        <taxon>Chromadorea</taxon>
        <taxon>Rhabditida</taxon>
        <taxon>Rhabditina</taxon>
        <taxon>Rhabditomorpha</taxon>
        <taxon>Strongyloidea</taxon>
        <taxon>Ancylostomatidae</taxon>
        <taxon>Bunostominae</taxon>
        <taxon>Necator</taxon>
    </lineage>
</organism>
<proteinExistence type="predicted"/>
<name>A0ABR1C8B0_NECAM</name>
<dbReference type="Proteomes" id="UP001303046">
    <property type="component" value="Unassembled WGS sequence"/>
</dbReference>
<sequence length="117" mass="13168">MKTDVNETSNISILGKDFLRSAAFKYLGSTIASGGSHVREITVHVKAVCRTFIQPIAFFGAECRPAKKKKKFQSDGTQSATPDDWYHLSRSQRRYQAGARHGIYSEKEVDADETRLR</sequence>